<dbReference type="SUPFAM" id="SSF57716">
    <property type="entry name" value="Glucocorticoid receptor-like (DNA-binding domain)"/>
    <property type="match status" value="1"/>
</dbReference>
<dbReference type="InterPro" id="IPR000719">
    <property type="entry name" value="Prot_kinase_dom"/>
</dbReference>
<dbReference type="Pfam" id="PF07714">
    <property type="entry name" value="PK_Tyr_Ser-Thr"/>
    <property type="match status" value="1"/>
</dbReference>
<dbReference type="PANTHER" id="PTHR24212:SF8">
    <property type="entry name" value="LIM ZINC FINGER DOMAIN CONTAINING PROTEIN"/>
    <property type="match status" value="1"/>
</dbReference>
<accession>M3TSN0</accession>
<dbReference type="Gene3D" id="1.10.510.10">
    <property type="entry name" value="Transferase(Phosphotransferase) domain 1"/>
    <property type="match status" value="1"/>
</dbReference>
<evidence type="ECO:0000256" key="4">
    <source>
        <dbReference type="ARBA" id="ARBA00022833"/>
    </source>
</evidence>
<gene>
    <name evidence="10" type="ORF">EHI8A_001640</name>
</gene>
<feature type="domain" description="LIM zinc-binding" evidence="9">
    <location>
        <begin position="212"/>
        <end position="271"/>
    </location>
</feature>
<keyword evidence="3" id="KW-0677">Repeat</keyword>
<dbReference type="InterPro" id="IPR001245">
    <property type="entry name" value="Ser-Thr/Tyr_kinase_cat_dom"/>
</dbReference>
<feature type="compositionally biased region" description="Basic and acidic residues" evidence="7">
    <location>
        <begin position="156"/>
        <end position="190"/>
    </location>
</feature>
<dbReference type="GO" id="GO:0004672">
    <property type="term" value="F:protein kinase activity"/>
    <property type="evidence" value="ECO:0007669"/>
    <property type="project" value="InterPro"/>
</dbReference>
<dbReference type="InterPro" id="IPR001781">
    <property type="entry name" value="Znf_LIM"/>
</dbReference>
<dbReference type="GO" id="GO:0046872">
    <property type="term" value="F:metal ion binding"/>
    <property type="evidence" value="ECO:0007669"/>
    <property type="project" value="UniProtKB-KW"/>
</dbReference>
<dbReference type="PANTHER" id="PTHR24212">
    <property type="entry name" value="ZYXIN/TRIP6"/>
    <property type="match status" value="1"/>
</dbReference>
<feature type="region of interest" description="Disordered" evidence="7">
    <location>
        <begin position="78"/>
        <end position="125"/>
    </location>
</feature>
<dbReference type="Proteomes" id="UP000030781">
    <property type="component" value="Unassembled WGS sequence"/>
</dbReference>
<evidence type="ECO:0000256" key="3">
    <source>
        <dbReference type="ARBA" id="ARBA00022737"/>
    </source>
</evidence>
<sequence length="579" mass="65763">MPLIKIKVEWNGSNKVLNLDRSHANLYGRLMMELEQKIEEEFLLFSGPLIVSDEDSLVAAIEDCVNAHQPFLQLVARPNKSKKSTPSTPAKLVVTPTTSSQPQSKPVTTPTKSTEPQPKPVSGAKFCPNCGTSINGSKFCPNCGEKIIESNPTTTQKKEESKQEEQKKEEKKKPKENIKKEESKENIKKEEPKEEHSCKNACHPITEKGDKDHCGKCGKEVSSGVMALDRIWHEECFVCNECGEHFGGEHKLMEIEGNPVCSLCYVANHVPKCETCGKPLDGQAFSGYKGILVDEENTLVTTKTSIDIEFLLHRQTIKQTEHSVVGSTIFLGKTVSYKQVALEELLNQKTLNDDLIKLKSLHHPNIQQTEGISITNLNVYVIYNHHFLPSMESIFETKDTFNDYQIIQIMKGLTSALLELQDEGILHFHFSLSNILVNESMDKVIIVDFLPYMKWWFTTENGELPSTLMFESEDFIASHKQYIINLVHWIFYRMIIGKNATKDIILDNIPQSSLFYSTLKRWVNESSFIGINAMSNDIASLKHRMLVEDEEVFEHHNEVKETHHLEQEELDENGIIVNE</sequence>
<protein>
    <submittedName>
        <fullName evidence="10">LIM zinc finger domain containing protein</fullName>
    </submittedName>
</protein>
<dbReference type="AlphaFoldDB" id="M3TSN0"/>
<evidence type="ECO:0000313" key="11">
    <source>
        <dbReference type="Proteomes" id="UP000030781"/>
    </source>
</evidence>
<evidence type="ECO:0000313" key="10">
    <source>
        <dbReference type="EMBL" id="EMH72190.1"/>
    </source>
</evidence>
<proteinExistence type="inferred from homology"/>
<dbReference type="PROSITE" id="PS50011">
    <property type="entry name" value="PROTEIN_KINASE_DOM"/>
    <property type="match status" value="1"/>
</dbReference>
<feature type="domain" description="Protein kinase" evidence="8">
    <location>
        <begin position="270"/>
        <end position="566"/>
    </location>
</feature>
<evidence type="ECO:0000256" key="6">
    <source>
        <dbReference type="PROSITE-ProRule" id="PRU00125"/>
    </source>
</evidence>
<dbReference type="Gene3D" id="2.10.110.10">
    <property type="entry name" value="Cysteine Rich Protein"/>
    <property type="match status" value="1"/>
</dbReference>
<keyword evidence="4 6" id="KW-0862">Zinc</keyword>
<dbReference type="VEuPathDB" id="AmoebaDB:EHI8A_001640"/>
<keyword evidence="5 6" id="KW-0440">LIM domain</keyword>
<dbReference type="PROSITE" id="PS50023">
    <property type="entry name" value="LIM_DOMAIN_2"/>
    <property type="match status" value="1"/>
</dbReference>
<dbReference type="SUPFAM" id="SSF56112">
    <property type="entry name" value="Protein kinase-like (PK-like)"/>
    <property type="match status" value="1"/>
</dbReference>
<name>M3TSN0_ENTH1</name>
<reference evidence="10 11" key="1">
    <citation type="submission" date="2013-01" db="EMBL/GenBank/DDBJ databases">
        <authorList>
            <person name="Hannick L."/>
            <person name="Zafar N."/>
            <person name="Lorenzi H."/>
            <person name="Ali I.A."/>
            <person name="Petri W.P."/>
            <person name="Caler E."/>
        </authorList>
    </citation>
    <scope>NUCLEOTIDE SEQUENCE [LARGE SCALE GENOMIC DNA]</scope>
    <source>
        <strain evidence="11">HM3:IMSS-B</strain>
    </source>
</reference>
<feature type="region of interest" description="Disordered" evidence="7">
    <location>
        <begin position="151"/>
        <end position="190"/>
    </location>
</feature>
<organism evidence="10 11">
    <name type="scientific">Entamoeba histolytica HM-1:IMSS-B</name>
    <dbReference type="NCBI Taxonomy" id="885319"/>
    <lineage>
        <taxon>Eukaryota</taxon>
        <taxon>Amoebozoa</taxon>
        <taxon>Evosea</taxon>
        <taxon>Archamoebae</taxon>
        <taxon>Mastigamoebida</taxon>
        <taxon>Entamoebidae</taxon>
        <taxon>Entamoeba</taxon>
    </lineage>
</organism>
<feature type="compositionally biased region" description="Polar residues" evidence="7">
    <location>
        <begin position="95"/>
        <end position="116"/>
    </location>
</feature>
<evidence type="ECO:0000259" key="9">
    <source>
        <dbReference type="PROSITE" id="PS50023"/>
    </source>
</evidence>
<evidence type="ECO:0000256" key="2">
    <source>
        <dbReference type="ARBA" id="ARBA00022723"/>
    </source>
</evidence>
<dbReference type="EMBL" id="KB611650">
    <property type="protein sequence ID" value="EMH72190.1"/>
    <property type="molecule type" value="Genomic_DNA"/>
</dbReference>
<dbReference type="OrthoDB" id="28927at2759"/>
<evidence type="ECO:0000259" key="8">
    <source>
        <dbReference type="PROSITE" id="PS50011"/>
    </source>
</evidence>
<evidence type="ECO:0000256" key="7">
    <source>
        <dbReference type="SAM" id="MobiDB-lite"/>
    </source>
</evidence>
<dbReference type="GO" id="GO:0005524">
    <property type="term" value="F:ATP binding"/>
    <property type="evidence" value="ECO:0007669"/>
    <property type="project" value="InterPro"/>
</dbReference>
<evidence type="ECO:0000256" key="1">
    <source>
        <dbReference type="ARBA" id="ARBA00005843"/>
    </source>
</evidence>
<dbReference type="InterPro" id="IPR011009">
    <property type="entry name" value="Kinase-like_dom_sf"/>
</dbReference>
<dbReference type="SMART" id="SM00132">
    <property type="entry name" value="LIM"/>
    <property type="match status" value="1"/>
</dbReference>
<dbReference type="Pfam" id="PF00412">
    <property type="entry name" value="LIM"/>
    <property type="match status" value="1"/>
</dbReference>
<comment type="similarity">
    <text evidence="1">Belongs to the protein kinase superfamily. TKL Ser/Thr protein kinase family.</text>
</comment>
<dbReference type="CDD" id="cd08368">
    <property type="entry name" value="LIM"/>
    <property type="match status" value="1"/>
</dbReference>
<evidence type="ECO:0000256" key="5">
    <source>
        <dbReference type="ARBA" id="ARBA00023038"/>
    </source>
</evidence>
<keyword evidence="2 6" id="KW-0479">Metal-binding</keyword>